<sequence length="228" mass="25435">MDRRESLKALVIGSLSTGVILSACETKPGEKTKTGAGVLKDYGRTPDEVLRDESLLKETFFTAAEMKTITVLADIIIPKDETSGSATEAKVPDFIEFIVKDMPQYQTPMRGGLRWLDVHSLKLHNKIFTDLSKEQQLAIADQIAYPYKAAPELSQGVNFFSTIRNLTATGFFTSEMGLKDLGYKGNQPNVWDGVPDDVLKKYDLAYDERTLAISMKPDDRGKVMTWED</sequence>
<dbReference type="OrthoDB" id="129242at2"/>
<evidence type="ECO:0000313" key="1">
    <source>
        <dbReference type="EMBL" id="RPD37980.1"/>
    </source>
</evidence>
<dbReference type="RefSeq" id="WP_120519356.1">
    <property type="nucleotide sequence ID" value="NZ_QXZY01000019.1"/>
</dbReference>
<keyword evidence="2" id="KW-1185">Reference proteome</keyword>
<comment type="caution">
    <text evidence="1">The sequence shown here is derived from an EMBL/GenBank/DDBJ whole genome shotgun (WGS) entry which is preliminary data.</text>
</comment>
<dbReference type="EMBL" id="RMBX01000020">
    <property type="protein sequence ID" value="RPD37980.1"/>
    <property type="molecule type" value="Genomic_DNA"/>
</dbReference>
<dbReference type="Proteomes" id="UP000279089">
    <property type="component" value="Unassembled WGS sequence"/>
</dbReference>
<reference evidence="2" key="1">
    <citation type="submission" date="2018-11" db="EMBL/GenBank/DDBJ databases">
        <title>Chitinophaga lutea sp.nov., isolate from arsenic contaminated soil.</title>
        <authorList>
            <person name="Zong Y."/>
        </authorList>
    </citation>
    <scope>NUCLEOTIDE SEQUENCE [LARGE SCALE GENOMIC DNA]</scope>
    <source>
        <strain evidence="2">YLT18</strain>
    </source>
</reference>
<dbReference type="PROSITE" id="PS51257">
    <property type="entry name" value="PROKAR_LIPOPROTEIN"/>
    <property type="match status" value="1"/>
</dbReference>
<organism evidence="1 2">
    <name type="scientific">Chitinophaga barathri</name>
    <dbReference type="NCBI Taxonomy" id="1647451"/>
    <lineage>
        <taxon>Bacteria</taxon>
        <taxon>Pseudomonadati</taxon>
        <taxon>Bacteroidota</taxon>
        <taxon>Chitinophagia</taxon>
        <taxon>Chitinophagales</taxon>
        <taxon>Chitinophagaceae</taxon>
        <taxon>Chitinophaga</taxon>
    </lineage>
</organism>
<protein>
    <submittedName>
        <fullName evidence="1">Gluconate 2-dehydrogenase subunit 3 family protein</fullName>
    </submittedName>
</protein>
<evidence type="ECO:0000313" key="2">
    <source>
        <dbReference type="Proteomes" id="UP000279089"/>
    </source>
</evidence>
<proteinExistence type="predicted"/>
<gene>
    <name evidence="1" type="ORF">EG028_27105</name>
</gene>
<name>A0A3N4MD41_9BACT</name>
<dbReference type="InterPro" id="IPR027056">
    <property type="entry name" value="Gluconate_2DH_su3"/>
</dbReference>
<dbReference type="AlphaFoldDB" id="A0A3N4MD41"/>
<accession>A0A3N4MD41</accession>
<dbReference type="Pfam" id="PF13618">
    <property type="entry name" value="Gluconate_2-dh3"/>
    <property type="match status" value="1"/>
</dbReference>